<protein>
    <submittedName>
        <fullName evidence="7">Transcriptional regulator</fullName>
    </submittedName>
</protein>
<gene>
    <name evidence="7" type="ORF">HQ36_08095</name>
</gene>
<evidence type="ECO:0000259" key="6">
    <source>
        <dbReference type="PROSITE" id="PS50931"/>
    </source>
</evidence>
<dbReference type="eggNOG" id="COG0583">
    <property type="taxonomic scope" value="Bacteria"/>
</dbReference>
<dbReference type="Gene3D" id="3.40.190.10">
    <property type="entry name" value="Periplasmic binding protein-like II"/>
    <property type="match status" value="2"/>
</dbReference>
<dbReference type="GO" id="GO:0003677">
    <property type="term" value="F:DNA binding"/>
    <property type="evidence" value="ECO:0007669"/>
    <property type="project" value="UniProtKB-KW"/>
</dbReference>
<accession>A0A0A2G4J8</accession>
<keyword evidence="3" id="KW-0238">DNA-binding</keyword>
<dbReference type="PROSITE" id="PS50931">
    <property type="entry name" value="HTH_LYSR"/>
    <property type="match status" value="1"/>
</dbReference>
<keyword evidence="8" id="KW-1185">Reference proteome</keyword>
<dbReference type="EMBL" id="JQZW01000015">
    <property type="protein sequence ID" value="KGN97290.1"/>
    <property type="molecule type" value="Genomic_DNA"/>
</dbReference>
<keyword evidence="5" id="KW-0804">Transcription</keyword>
<dbReference type="SUPFAM" id="SSF46785">
    <property type="entry name" value="Winged helix' DNA-binding domain"/>
    <property type="match status" value="1"/>
</dbReference>
<dbReference type="Proteomes" id="UP000030134">
    <property type="component" value="Unassembled WGS sequence"/>
</dbReference>
<feature type="domain" description="HTH lysR-type" evidence="6">
    <location>
        <begin position="1"/>
        <end position="56"/>
    </location>
</feature>
<dbReference type="PANTHER" id="PTHR30346">
    <property type="entry name" value="TRANSCRIPTIONAL DUAL REGULATOR HCAR-RELATED"/>
    <property type="match status" value="1"/>
</dbReference>
<dbReference type="CDD" id="cd08411">
    <property type="entry name" value="PBP2_OxyR"/>
    <property type="match status" value="1"/>
</dbReference>
<dbReference type="Pfam" id="PF03466">
    <property type="entry name" value="LysR_substrate"/>
    <property type="match status" value="1"/>
</dbReference>
<sequence length="307" mass="35439">MTLQQLEYLLALDRHRQFAKAAAACDITQPTLSTMIQRLEEELGVTLFDRTQQRPTEIGLKVIDQAKCILQEASQIRSIIDEEKHTIQGTFTLAVLPTIAPYLLPMVLPKWRTSFKDLELRIVEMKTSDCLKAIADRTIDMAIIASDPEHTDIRYSQLYFEEFLGYVSRNEKIYRSSVVRTAEVDAQRMWLLDEGHCFRDQLVRFCQLKSQSKAKLTYSEGNLLSFMHLVEAGQGLTFIPKLAERYLDTNQRTLIRPFAIPRPVRGIYLAYRRDFVRQSILALFEESIQSSVPREMLSISPEQMLAK</sequence>
<dbReference type="FunFam" id="1.10.10.10:FF:000001">
    <property type="entry name" value="LysR family transcriptional regulator"/>
    <property type="match status" value="1"/>
</dbReference>
<dbReference type="InterPro" id="IPR036390">
    <property type="entry name" value="WH_DNA-bd_sf"/>
</dbReference>
<dbReference type="GO" id="GO:0032993">
    <property type="term" value="C:protein-DNA complex"/>
    <property type="evidence" value="ECO:0007669"/>
    <property type="project" value="TreeGrafter"/>
</dbReference>
<dbReference type="InterPro" id="IPR005119">
    <property type="entry name" value="LysR_subst-bd"/>
</dbReference>
<comment type="similarity">
    <text evidence="1">Belongs to the LysR transcriptional regulatory family.</text>
</comment>
<keyword evidence="2" id="KW-0805">Transcription regulation</keyword>
<evidence type="ECO:0000256" key="2">
    <source>
        <dbReference type="ARBA" id="ARBA00023015"/>
    </source>
</evidence>
<dbReference type="SUPFAM" id="SSF53850">
    <property type="entry name" value="Periplasmic binding protein-like II"/>
    <property type="match status" value="1"/>
</dbReference>
<evidence type="ECO:0000313" key="8">
    <source>
        <dbReference type="Proteomes" id="UP000030134"/>
    </source>
</evidence>
<dbReference type="AlphaFoldDB" id="A0A0A2G4J8"/>
<proteinExistence type="inferred from homology"/>
<evidence type="ECO:0000256" key="1">
    <source>
        <dbReference type="ARBA" id="ARBA00009437"/>
    </source>
</evidence>
<dbReference type="PRINTS" id="PR00039">
    <property type="entry name" value="HTHLYSR"/>
</dbReference>
<evidence type="ECO:0000256" key="3">
    <source>
        <dbReference type="ARBA" id="ARBA00023125"/>
    </source>
</evidence>
<dbReference type="InterPro" id="IPR036388">
    <property type="entry name" value="WH-like_DNA-bd_sf"/>
</dbReference>
<dbReference type="PANTHER" id="PTHR30346:SF26">
    <property type="entry name" value="HYDROGEN PEROXIDE-INDUCIBLE GENES ACTIVATOR"/>
    <property type="match status" value="1"/>
</dbReference>
<dbReference type="Pfam" id="PF00126">
    <property type="entry name" value="HTH_1"/>
    <property type="match status" value="1"/>
</dbReference>
<dbReference type="GO" id="GO:0003700">
    <property type="term" value="F:DNA-binding transcription factor activity"/>
    <property type="evidence" value="ECO:0007669"/>
    <property type="project" value="InterPro"/>
</dbReference>
<reference evidence="7 8" key="1">
    <citation type="submission" date="2014-08" db="EMBL/GenBank/DDBJ databases">
        <title>Porphyromonas gingivicanis strain:COT-022_OH1391 Genome sequencing.</title>
        <authorList>
            <person name="Wallis C."/>
            <person name="Deusch O."/>
            <person name="O'Flynn C."/>
            <person name="Davis I."/>
            <person name="Jospin G."/>
            <person name="Darling A.E."/>
            <person name="Coil D.A."/>
            <person name="Alexiev A."/>
            <person name="Horsfall A."/>
            <person name="Kirkwood N."/>
            <person name="Harris S."/>
            <person name="Eisen J.A."/>
        </authorList>
    </citation>
    <scope>NUCLEOTIDE SEQUENCE [LARGE SCALE GENOMIC DNA]</scope>
    <source>
        <strain evidence="8">COT-022 OH1391</strain>
    </source>
</reference>
<dbReference type="RefSeq" id="WP_025843142.1">
    <property type="nucleotide sequence ID" value="NZ_JQZW01000015.1"/>
</dbReference>
<name>A0A0A2G4J8_9PORP</name>
<evidence type="ECO:0000256" key="5">
    <source>
        <dbReference type="ARBA" id="ARBA00023163"/>
    </source>
</evidence>
<dbReference type="InterPro" id="IPR000847">
    <property type="entry name" value="LysR_HTH_N"/>
</dbReference>
<dbReference type="Gene3D" id="1.10.10.10">
    <property type="entry name" value="Winged helix-like DNA-binding domain superfamily/Winged helix DNA-binding domain"/>
    <property type="match status" value="1"/>
</dbReference>
<evidence type="ECO:0000256" key="4">
    <source>
        <dbReference type="ARBA" id="ARBA00023159"/>
    </source>
</evidence>
<dbReference type="OrthoDB" id="9803735at2"/>
<dbReference type="STRING" id="266762.HQ36_08095"/>
<keyword evidence="4" id="KW-0010">Activator</keyword>
<organism evidence="7 8">
    <name type="scientific">Porphyromonas gingivicanis</name>
    <dbReference type="NCBI Taxonomy" id="266762"/>
    <lineage>
        <taxon>Bacteria</taxon>
        <taxon>Pseudomonadati</taxon>
        <taxon>Bacteroidota</taxon>
        <taxon>Bacteroidia</taxon>
        <taxon>Bacteroidales</taxon>
        <taxon>Porphyromonadaceae</taxon>
        <taxon>Porphyromonas</taxon>
    </lineage>
</organism>
<evidence type="ECO:0000313" key="7">
    <source>
        <dbReference type="EMBL" id="KGN97290.1"/>
    </source>
</evidence>
<comment type="caution">
    <text evidence="7">The sequence shown here is derived from an EMBL/GenBank/DDBJ whole genome shotgun (WGS) entry which is preliminary data.</text>
</comment>